<dbReference type="CDD" id="cd06170">
    <property type="entry name" value="LuxR_C_like"/>
    <property type="match status" value="1"/>
</dbReference>
<gene>
    <name evidence="8" type="ORF">GGR31_001212</name>
</gene>
<dbReference type="SMART" id="SM00421">
    <property type="entry name" value="HTH_LUXR"/>
    <property type="match status" value="1"/>
</dbReference>
<keyword evidence="1 5" id="KW-0597">Phosphoprotein</keyword>
<evidence type="ECO:0000256" key="4">
    <source>
        <dbReference type="ARBA" id="ARBA00023163"/>
    </source>
</evidence>
<dbReference type="PRINTS" id="PR00038">
    <property type="entry name" value="HTHLUXR"/>
</dbReference>
<dbReference type="Pfam" id="PF00196">
    <property type="entry name" value="GerE"/>
    <property type="match status" value="1"/>
</dbReference>
<dbReference type="Gene3D" id="3.40.50.2300">
    <property type="match status" value="1"/>
</dbReference>
<dbReference type="InterPro" id="IPR039420">
    <property type="entry name" value="WalR-like"/>
</dbReference>
<reference evidence="8 9" key="1">
    <citation type="submission" date="2023-07" db="EMBL/GenBank/DDBJ databases">
        <title>Genomic Encyclopedia of Type Strains, Phase IV (KMG-IV): sequencing the most valuable type-strain genomes for metagenomic binning, comparative biology and taxonomic classification.</title>
        <authorList>
            <person name="Goeker M."/>
        </authorList>
    </citation>
    <scope>NUCLEOTIDE SEQUENCE [LARGE SCALE GENOMIC DNA]</scope>
    <source>
        <strain evidence="8 9">DSM 102814</strain>
    </source>
</reference>
<dbReference type="InterPro" id="IPR011006">
    <property type="entry name" value="CheY-like_superfamily"/>
</dbReference>
<dbReference type="SMART" id="SM00448">
    <property type="entry name" value="REC"/>
    <property type="match status" value="1"/>
</dbReference>
<dbReference type="RefSeq" id="WP_309727485.1">
    <property type="nucleotide sequence ID" value="NZ_JAVDQA010000002.1"/>
</dbReference>
<evidence type="ECO:0000256" key="1">
    <source>
        <dbReference type="ARBA" id="ARBA00022553"/>
    </source>
</evidence>
<evidence type="ECO:0000256" key="5">
    <source>
        <dbReference type="PROSITE-ProRule" id="PRU00169"/>
    </source>
</evidence>
<feature type="modified residue" description="4-aspartylphosphate" evidence="5">
    <location>
        <position position="54"/>
    </location>
</feature>
<keyword evidence="4" id="KW-0804">Transcription</keyword>
<dbReference type="SUPFAM" id="SSF46894">
    <property type="entry name" value="C-terminal effector domain of the bipartite response regulators"/>
    <property type="match status" value="1"/>
</dbReference>
<dbReference type="InterPro" id="IPR058245">
    <property type="entry name" value="NreC/VraR/RcsB-like_REC"/>
</dbReference>
<keyword evidence="3" id="KW-0238">DNA-binding</keyword>
<dbReference type="InterPro" id="IPR000792">
    <property type="entry name" value="Tscrpt_reg_LuxR_C"/>
</dbReference>
<evidence type="ECO:0000313" key="8">
    <source>
        <dbReference type="EMBL" id="MDR6300581.1"/>
    </source>
</evidence>
<dbReference type="Proteomes" id="UP001257659">
    <property type="component" value="Unassembled WGS sequence"/>
</dbReference>
<evidence type="ECO:0000259" key="6">
    <source>
        <dbReference type="PROSITE" id="PS50043"/>
    </source>
</evidence>
<keyword evidence="9" id="KW-1185">Reference proteome</keyword>
<dbReference type="InterPro" id="IPR016032">
    <property type="entry name" value="Sig_transdc_resp-reg_C-effctor"/>
</dbReference>
<sequence length="207" mass="23417">MITLAIAEDHQSLIDGLSLLFQQESNFEIIGKANNGEELLEIVRLKQPKVVLTDIRMPKIDGIAATKIIKSEFKHIKVLAFTMFDQQEAIQQMLAAGASGYILKNSGLNDVKLAIETVMSGEQYFDPSLNLSFLEEEKTVQKKSILSKTEKEILHLISEGKTSSHIAEIRFCSVSTVETHRKNMMRKLDLRGKGELLRYALEKKYDF</sequence>
<dbReference type="SUPFAM" id="SSF52172">
    <property type="entry name" value="CheY-like"/>
    <property type="match status" value="1"/>
</dbReference>
<dbReference type="PANTHER" id="PTHR43214">
    <property type="entry name" value="TWO-COMPONENT RESPONSE REGULATOR"/>
    <property type="match status" value="1"/>
</dbReference>
<dbReference type="Pfam" id="PF00072">
    <property type="entry name" value="Response_reg"/>
    <property type="match status" value="1"/>
</dbReference>
<evidence type="ECO:0000259" key="7">
    <source>
        <dbReference type="PROSITE" id="PS50110"/>
    </source>
</evidence>
<dbReference type="EMBL" id="JAVDQA010000002">
    <property type="protein sequence ID" value="MDR6300581.1"/>
    <property type="molecule type" value="Genomic_DNA"/>
</dbReference>
<name>A0ABU1K4R4_9FLAO</name>
<comment type="caution">
    <text evidence="8">The sequence shown here is derived from an EMBL/GenBank/DDBJ whole genome shotgun (WGS) entry which is preliminary data.</text>
</comment>
<dbReference type="CDD" id="cd17535">
    <property type="entry name" value="REC_NarL-like"/>
    <property type="match status" value="1"/>
</dbReference>
<evidence type="ECO:0000313" key="9">
    <source>
        <dbReference type="Proteomes" id="UP001257659"/>
    </source>
</evidence>
<organism evidence="8 9">
    <name type="scientific">Mesonia maritima</name>
    <dbReference type="NCBI Taxonomy" id="1793873"/>
    <lineage>
        <taxon>Bacteria</taxon>
        <taxon>Pseudomonadati</taxon>
        <taxon>Bacteroidota</taxon>
        <taxon>Flavobacteriia</taxon>
        <taxon>Flavobacteriales</taxon>
        <taxon>Flavobacteriaceae</taxon>
        <taxon>Mesonia</taxon>
    </lineage>
</organism>
<dbReference type="PROSITE" id="PS50043">
    <property type="entry name" value="HTH_LUXR_2"/>
    <property type="match status" value="1"/>
</dbReference>
<feature type="domain" description="HTH luxR-type" evidence="6">
    <location>
        <begin position="139"/>
        <end position="204"/>
    </location>
</feature>
<protein>
    <submittedName>
        <fullName evidence="8">Two-component system nitrate/nitrite response regulator NarL</fullName>
    </submittedName>
</protein>
<evidence type="ECO:0000256" key="3">
    <source>
        <dbReference type="ARBA" id="ARBA00023125"/>
    </source>
</evidence>
<keyword evidence="2" id="KW-0805">Transcription regulation</keyword>
<dbReference type="PROSITE" id="PS50110">
    <property type="entry name" value="RESPONSE_REGULATORY"/>
    <property type="match status" value="1"/>
</dbReference>
<feature type="domain" description="Response regulatory" evidence="7">
    <location>
        <begin position="3"/>
        <end position="119"/>
    </location>
</feature>
<dbReference type="PANTHER" id="PTHR43214:SF41">
    <property type="entry name" value="NITRATE_NITRITE RESPONSE REGULATOR PROTEIN NARP"/>
    <property type="match status" value="1"/>
</dbReference>
<accession>A0ABU1K4R4</accession>
<proteinExistence type="predicted"/>
<dbReference type="InterPro" id="IPR001789">
    <property type="entry name" value="Sig_transdc_resp-reg_receiver"/>
</dbReference>
<evidence type="ECO:0000256" key="2">
    <source>
        <dbReference type="ARBA" id="ARBA00023015"/>
    </source>
</evidence>